<name>A0A365H0T8_9ACTN</name>
<protein>
    <submittedName>
        <fullName evidence="2">NAD-dependent epimerase</fullName>
    </submittedName>
</protein>
<dbReference type="Gene3D" id="3.90.25.10">
    <property type="entry name" value="UDP-galactose 4-epimerase, domain 1"/>
    <property type="match status" value="1"/>
</dbReference>
<sequence length="272" mass="29187">MTVLVTGATGNVGRHVVAGLLRAGEQVRAMTRAPERAGLPAAAETVRGDLTEPDTVATALNGVDRVYLFPLPGTAADFTGLARKAGVERIVTLSSVSAEYADGDYSGDYHREVEQAVEGSGAEWTHVRPGEFMANLLGQWGPSVRADDTVRAPFGGTRCTMVHEADIADVVVTALTEDGHAGAAYTFAGPQSLTRREHVRIMGEVLGREIRFEELTVPQARELYLAQGMPPEAVDWLLQDPVDVPVGPTAERVTGRPARTFAQWVADHRADF</sequence>
<dbReference type="InterPro" id="IPR036291">
    <property type="entry name" value="NAD(P)-bd_dom_sf"/>
</dbReference>
<reference evidence="2 3" key="1">
    <citation type="submission" date="2018-06" db="EMBL/GenBank/DDBJ databases">
        <title>Actinomadura craniellae sp. nov. isolated from marine sponge Craniella sp.</title>
        <authorList>
            <person name="Li L."/>
            <person name="Xu Q.H."/>
            <person name="Lin H.W."/>
            <person name="Lu Y.H."/>
        </authorList>
    </citation>
    <scope>NUCLEOTIDE SEQUENCE [LARGE SCALE GENOMIC DNA]</scope>
    <source>
        <strain evidence="2 3">LHW63021</strain>
    </source>
</reference>
<dbReference type="Gene3D" id="3.40.50.720">
    <property type="entry name" value="NAD(P)-binding Rossmann-like Domain"/>
    <property type="match status" value="1"/>
</dbReference>
<dbReference type="PANTHER" id="PTHR43162">
    <property type="match status" value="1"/>
</dbReference>
<comment type="caution">
    <text evidence="2">The sequence shown here is derived from an EMBL/GenBank/DDBJ whole genome shotgun (WGS) entry which is preliminary data.</text>
</comment>
<gene>
    <name evidence="2" type="ORF">DPM19_24230</name>
</gene>
<dbReference type="InterPro" id="IPR051604">
    <property type="entry name" value="Ergot_Alk_Oxidoreductase"/>
</dbReference>
<dbReference type="SUPFAM" id="SSF51735">
    <property type="entry name" value="NAD(P)-binding Rossmann-fold domains"/>
    <property type="match status" value="1"/>
</dbReference>
<dbReference type="InterPro" id="IPR016040">
    <property type="entry name" value="NAD(P)-bd_dom"/>
</dbReference>
<dbReference type="OrthoDB" id="4457504at2"/>
<proteinExistence type="predicted"/>
<evidence type="ECO:0000313" key="3">
    <source>
        <dbReference type="Proteomes" id="UP000251891"/>
    </source>
</evidence>
<dbReference type="RefSeq" id="WP_111870309.1">
    <property type="nucleotide sequence ID" value="NZ_QLYX01000012.1"/>
</dbReference>
<dbReference type="AlphaFoldDB" id="A0A365H0T8"/>
<dbReference type="Pfam" id="PF13460">
    <property type="entry name" value="NAD_binding_10"/>
    <property type="match status" value="1"/>
</dbReference>
<dbReference type="PANTHER" id="PTHR43162:SF1">
    <property type="entry name" value="PRESTALK A DIFFERENTIATION PROTEIN A"/>
    <property type="match status" value="1"/>
</dbReference>
<keyword evidence="3" id="KW-1185">Reference proteome</keyword>
<accession>A0A365H0T8</accession>
<organism evidence="2 3">
    <name type="scientific">Actinomadura craniellae</name>
    <dbReference type="NCBI Taxonomy" id="2231787"/>
    <lineage>
        <taxon>Bacteria</taxon>
        <taxon>Bacillati</taxon>
        <taxon>Actinomycetota</taxon>
        <taxon>Actinomycetes</taxon>
        <taxon>Streptosporangiales</taxon>
        <taxon>Thermomonosporaceae</taxon>
        <taxon>Actinomadura</taxon>
    </lineage>
</organism>
<evidence type="ECO:0000259" key="1">
    <source>
        <dbReference type="Pfam" id="PF13460"/>
    </source>
</evidence>
<dbReference type="EMBL" id="QLYX01000012">
    <property type="protein sequence ID" value="RAY12702.1"/>
    <property type="molecule type" value="Genomic_DNA"/>
</dbReference>
<dbReference type="Proteomes" id="UP000251891">
    <property type="component" value="Unassembled WGS sequence"/>
</dbReference>
<feature type="domain" description="NAD(P)-binding" evidence="1">
    <location>
        <begin position="7"/>
        <end position="177"/>
    </location>
</feature>
<evidence type="ECO:0000313" key="2">
    <source>
        <dbReference type="EMBL" id="RAY12702.1"/>
    </source>
</evidence>